<gene>
    <name evidence="1" type="ordered locus">RPE_3318</name>
</gene>
<reference evidence="1" key="1">
    <citation type="submission" date="2006-09" db="EMBL/GenBank/DDBJ databases">
        <title>Complete sequence of Rhodopseudomonas palustris BisA53.</title>
        <authorList>
            <consortium name="US DOE Joint Genome Institute"/>
            <person name="Copeland A."/>
            <person name="Lucas S."/>
            <person name="Lapidus A."/>
            <person name="Barry K."/>
            <person name="Detter J.C."/>
            <person name="Glavina del Rio T."/>
            <person name="Hammon N."/>
            <person name="Israni S."/>
            <person name="Dalin E."/>
            <person name="Tice H."/>
            <person name="Pitluck S."/>
            <person name="Chain P."/>
            <person name="Malfatti S."/>
            <person name="Shin M."/>
            <person name="Vergez L."/>
            <person name="Schmutz J."/>
            <person name="Larimer F."/>
            <person name="Land M."/>
            <person name="Hauser L."/>
            <person name="Pelletier D.A."/>
            <person name="Kyrpides N."/>
            <person name="Kim E."/>
            <person name="Harwood C.S."/>
            <person name="Oda Y."/>
            <person name="Richardson P."/>
        </authorList>
    </citation>
    <scope>NUCLEOTIDE SEQUENCE [LARGE SCALE GENOMIC DNA]</scope>
    <source>
        <strain evidence="1">BisA53</strain>
    </source>
</reference>
<dbReference type="HOGENOM" id="CLU_006284_0_0_5"/>
<dbReference type="PANTHER" id="PTHR32114">
    <property type="entry name" value="ABC TRANSPORTER ABCH.3"/>
    <property type="match status" value="1"/>
</dbReference>
<dbReference type="SUPFAM" id="SSF51306">
    <property type="entry name" value="LexA/Signal peptidase"/>
    <property type="match status" value="1"/>
</dbReference>
<name>Q07LD3_RHOP5</name>
<evidence type="ECO:0000313" key="1">
    <source>
        <dbReference type="EMBL" id="ABJ07251.1"/>
    </source>
</evidence>
<accession>Q07LD3</accession>
<dbReference type="PANTHER" id="PTHR32114:SF2">
    <property type="entry name" value="ABC TRANSPORTER ABCH.3"/>
    <property type="match status" value="1"/>
</dbReference>
<dbReference type="EMBL" id="CP000463">
    <property type="protein sequence ID" value="ABJ07251.1"/>
    <property type="molecule type" value="Genomic_DNA"/>
</dbReference>
<proteinExistence type="predicted"/>
<organism evidence="1">
    <name type="scientific">Rhodopseudomonas palustris (strain BisA53)</name>
    <dbReference type="NCBI Taxonomy" id="316055"/>
    <lineage>
        <taxon>Bacteria</taxon>
        <taxon>Pseudomonadati</taxon>
        <taxon>Pseudomonadota</taxon>
        <taxon>Alphaproteobacteria</taxon>
        <taxon>Hyphomicrobiales</taxon>
        <taxon>Nitrobacteraceae</taxon>
        <taxon>Rhodopseudomonas</taxon>
    </lineage>
</organism>
<sequence>MNRLTKLEIQRELLAGHQLAWTSAAGKRESIELRDATQRRLFAYLLQSSFRESKGFQEGFITGLAAAYAADNDPAIAASETTTTAQSGPWRLQKMETDGFGGLNICNGPTFSHDFDGESLILQGSNGSGKSSLVGAVIWALTGERPRDHATARPEDRADVYDNHNSKIGTWPPIACYPDEPSGLTGDPIVSVALTFVDAGGTTAIVERRLEGGQISSTIDPALNAPEVLIETGLLMPSRMPQIRFEKGQTPLTRAVQSLTGLDDLIDIGALVDGLCHKGREYLSTNHKQIEHHKALFDSALGEAQRAIKPTGETIDTFQPKDTIDAEGPFARLGKKLRTRAADLTQVISGDIASGSNLTSANVQMEVAGAISIARESLTAGLDELPTWKTLSALGSALTPEVTDRLRSATDVAKEALTEAITLDEQAQNDSRLQLKSLGAQWHEANKGTAELTHCPLCEKPLDNLALKAELQALRRAGEAATRQFTDNLNAIHASLTKAVPPTVVPKLTELGALVPRQSLISDLEARLIAKPRVKNTLATFVRLVTEALASTPEPELPATAAAVSASEAIGQVQTRVAAVHRLLSLGQWWSDNAVSWQDWWTQVAGAETDVQSKERDADKNIASRETLTKHLARLSDAVGEAEPYRSAAEALGRAWKSGREANGYQKIQDEREAIARELSPLKSLGGLAEAQARIAIETLSEEIGAILKRMHLSERLSFKGTNLQRKAGLQVHGGFAEDFRIDATLVANTSWLRAVLWAFLFALRSEAVKQLGGDPLPLLLLDDPQATFDAEHRRRWAMEIVALQQGAIPAQVILATHDEVFVELVKNLDGIVGREGIIVSAGSELGHVGLFEGAALERKWATTRAKNTPHAAQNYIGDVRVYAEGLLRLMLRGQAADVAWATNGFVMGRSRDKIRELHAKQLAPWDKSEFGNLVGQLDHGIAAIKSLEMSHHAGRCHLAMADAVDVEGHWRGKLEPALMRAFNLARDHFLIHGGLRALHAAKPDCTLPEGYSAKVKSLRFQMLGRAAALSNGLAADGRVDLDLNVASSKPIVFGRHFAFRLEAPTLEPVARKGDILLVREMGEPSPKSLVIARCEDRVVARRFEIADNHSDIAVLTAHAINPRQIAQPIVVKRATIQLHKVIGVLFDHNPGSIVIEGEVSDCGGESILHRYATEVKGLVEVAGESAEPIALDGQMLMIGVAVSPDDALAKFEGRPVIAGDGNDNRYFKRLRRGEANTVVLESMEISGDFPPIVLTHRTGQLTDLKEVWPVYGVVFERP</sequence>
<dbReference type="Gene3D" id="3.40.50.300">
    <property type="entry name" value="P-loop containing nucleotide triphosphate hydrolases"/>
    <property type="match status" value="2"/>
</dbReference>
<dbReference type="InterPro" id="IPR036286">
    <property type="entry name" value="LexA/Signal_pep-like_sf"/>
</dbReference>
<dbReference type="AlphaFoldDB" id="Q07LD3"/>
<dbReference type="STRING" id="316055.RPE_3318"/>
<dbReference type="SUPFAM" id="SSF52540">
    <property type="entry name" value="P-loop containing nucleoside triphosphate hydrolases"/>
    <property type="match status" value="1"/>
</dbReference>
<dbReference type="KEGG" id="rpe:RPE_3318"/>
<protein>
    <submittedName>
        <fullName evidence="1">Uncharacterized protein</fullName>
    </submittedName>
</protein>
<dbReference type="InterPro" id="IPR027417">
    <property type="entry name" value="P-loop_NTPase"/>
</dbReference>
<dbReference type="eggNOG" id="ENOG502Z9NY">
    <property type="taxonomic scope" value="Bacteria"/>
</dbReference>